<evidence type="ECO:0000313" key="3">
    <source>
        <dbReference type="Proteomes" id="UP000708208"/>
    </source>
</evidence>
<evidence type="ECO:0000256" key="1">
    <source>
        <dbReference type="SAM" id="MobiDB-lite"/>
    </source>
</evidence>
<sequence length="240" mass="24996">MSFAARSGLTFHVELVLAPWTKVKVNFEQDSRRQRPLLTFLSGDGLDDDSEGFGYGAGTRLNPFFPWGAFAGTYQPGTGRSGSGCAGFGCGIQFGDFFPAFGQLFNNYDGGFSSEQQSPYYPGPGDFARMGGASNGPVGFPQIYFPPGSSSSSSSSSSSNNGNGVGYTNTYSNVNGISSRVASTRDSSGKVTTVQGGSGVPDTITTRVLRPGQSGGIYASSGVQVNPDGNASSYRKSGQY</sequence>
<feature type="region of interest" description="Disordered" evidence="1">
    <location>
        <begin position="139"/>
        <end position="167"/>
    </location>
</feature>
<protein>
    <submittedName>
        <fullName evidence="2">Uncharacterized protein</fullName>
    </submittedName>
</protein>
<feature type="region of interest" description="Disordered" evidence="1">
    <location>
        <begin position="180"/>
        <end position="240"/>
    </location>
</feature>
<reference evidence="2" key="1">
    <citation type="submission" date="2021-06" db="EMBL/GenBank/DDBJ databases">
        <authorList>
            <person name="Hodson N. C."/>
            <person name="Mongue J. A."/>
            <person name="Jaron S. K."/>
        </authorList>
    </citation>
    <scope>NUCLEOTIDE SEQUENCE</scope>
</reference>
<dbReference type="EMBL" id="CAJVCH010529128">
    <property type="protein sequence ID" value="CAG7823329.1"/>
    <property type="molecule type" value="Genomic_DNA"/>
</dbReference>
<proteinExistence type="predicted"/>
<dbReference type="Proteomes" id="UP000708208">
    <property type="component" value="Unassembled WGS sequence"/>
</dbReference>
<accession>A0A8J2KU23</accession>
<feature type="compositionally biased region" description="Polar residues" evidence="1">
    <location>
        <begin position="221"/>
        <end position="240"/>
    </location>
</feature>
<gene>
    <name evidence="2" type="ORF">AFUS01_LOCUS33551</name>
</gene>
<keyword evidence="3" id="KW-1185">Reference proteome</keyword>
<feature type="compositionally biased region" description="Polar residues" evidence="1">
    <location>
        <begin position="180"/>
        <end position="195"/>
    </location>
</feature>
<name>A0A8J2KU23_9HEXA</name>
<feature type="compositionally biased region" description="Low complexity" evidence="1">
    <location>
        <begin position="148"/>
        <end position="162"/>
    </location>
</feature>
<organism evidence="2 3">
    <name type="scientific">Allacma fusca</name>
    <dbReference type="NCBI Taxonomy" id="39272"/>
    <lineage>
        <taxon>Eukaryota</taxon>
        <taxon>Metazoa</taxon>
        <taxon>Ecdysozoa</taxon>
        <taxon>Arthropoda</taxon>
        <taxon>Hexapoda</taxon>
        <taxon>Collembola</taxon>
        <taxon>Symphypleona</taxon>
        <taxon>Sminthuridae</taxon>
        <taxon>Allacma</taxon>
    </lineage>
</organism>
<evidence type="ECO:0000313" key="2">
    <source>
        <dbReference type="EMBL" id="CAG7823329.1"/>
    </source>
</evidence>
<comment type="caution">
    <text evidence="2">The sequence shown here is derived from an EMBL/GenBank/DDBJ whole genome shotgun (WGS) entry which is preliminary data.</text>
</comment>
<dbReference type="AlphaFoldDB" id="A0A8J2KU23"/>